<evidence type="ECO:0000313" key="2">
    <source>
        <dbReference type="EMBL" id="KPV48660.1"/>
    </source>
</evidence>
<dbReference type="AlphaFoldDB" id="A0A0P9DF24"/>
<evidence type="ECO:0008006" key="4">
    <source>
        <dbReference type="Google" id="ProtNLM"/>
    </source>
</evidence>
<proteinExistence type="inferred from homology"/>
<dbReference type="InterPro" id="IPR002347">
    <property type="entry name" value="SDR_fam"/>
</dbReference>
<dbReference type="PROSITE" id="PS00061">
    <property type="entry name" value="ADH_SHORT"/>
    <property type="match status" value="1"/>
</dbReference>
<protein>
    <recommendedName>
        <fullName evidence="4">2-deoxy-D-gluconate 3-dehydrogenase</fullName>
    </recommendedName>
</protein>
<organism evidence="2 3">
    <name type="scientific">Kouleothrix aurantiaca</name>
    <dbReference type="NCBI Taxonomy" id="186479"/>
    <lineage>
        <taxon>Bacteria</taxon>
        <taxon>Bacillati</taxon>
        <taxon>Chloroflexota</taxon>
        <taxon>Chloroflexia</taxon>
        <taxon>Chloroflexales</taxon>
        <taxon>Roseiflexineae</taxon>
        <taxon>Roseiflexaceae</taxon>
        <taxon>Kouleothrix</taxon>
    </lineage>
</organism>
<dbReference type="Pfam" id="PF13561">
    <property type="entry name" value="adh_short_C2"/>
    <property type="match status" value="1"/>
</dbReference>
<dbReference type="Gene3D" id="3.40.50.720">
    <property type="entry name" value="NAD(P)-binding Rossmann-like Domain"/>
    <property type="match status" value="1"/>
</dbReference>
<dbReference type="GO" id="GO:0016616">
    <property type="term" value="F:oxidoreductase activity, acting on the CH-OH group of donors, NAD or NADP as acceptor"/>
    <property type="evidence" value="ECO:0007669"/>
    <property type="project" value="TreeGrafter"/>
</dbReference>
<comment type="similarity">
    <text evidence="1">Belongs to the short-chain dehydrogenases/reductases (SDR) family.</text>
</comment>
<gene>
    <name evidence="2" type="ORF">SE17_36865</name>
</gene>
<name>A0A0P9DF24_9CHLR</name>
<accession>A0A0P9DF24</accession>
<dbReference type="Proteomes" id="UP000050509">
    <property type="component" value="Unassembled WGS sequence"/>
</dbReference>
<dbReference type="EMBL" id="LJCR01002485">
    <property type="protein sequence ID" value="KPV48660.1"/>
    <property type="molecule type" value="Genomic_DNA"/>
</dbReference>
<dbReference type="InterPro" id="IPR020904">
    <property type="entry name" value="Sc_DH/Rdtase_CS"/>
</dbReference>
<evidence type="ECO:0000313" key="3">
    <source>
        <dbReference type="Proteomes" id="UP000050509"/>
    </source>
</evidence>
<dbReference type="SUPFAM" id="SSF51735">
    <property type="entry name" value="NAD(P)-binding Rossmann-fold domains"/>
    <property type="match status" value="1"/>
</dbReference>
<comment type="caution">
    <text evidence="2">The sequence shown here is derived from an EMBL/GenBank/DDBJ whole genome shotgun (WGS) entry which is preliminary data.</text>
</comment>
<dbReference type="PRINTS" id="PR00080">
    <property type="entry name" value="SDRFAMILY"/>
</dbReference>
<reference evidence="2 3" key="1">
    <citation type="submission" date="2015-09" db="EMBL/GenBank/DDBJ databases">
        <title>Draft genome sequence of Kouleothrix aurantiaca JCM 19913.</title>
        <authorList>
            <person name="Hemp J."/>
        </authorList>
    </citation>
    <scope>NUCLEOTIDE SEQUENCE [LARGE SCALE GENOMIC DNA]</scope>
    <source>
        <strain evidence="2 3">COM-B</strain>
    </source>
</reference>
<dbReference type="PRINTS" id="PR00081">
    <property type="entry name" value="GDHRDH"/>
</dbReference>
<sequence length="146" mass="15596">EEWRRLVDINLTGTFLCCQAAAPQMLEAGWGRIINVSSMLGQVGLGERPAYTAAKGGVIQLTRTLALEWAPKGVTVNTLAPGPFMTELNRPLMNNPAAYQAFVDKIPLGRWGNPDELGGAMVFLASEASSFMTGAVLTIDGGWTAQ</sequence>
<dbReference type="InterPro" id="IPR036291">
    <property type="entry name" value="NAD(P)-bd_dom_sf"/>
</dbReference>
<feature type="non-terminal residue" evidence="2">
    <location>
        <position position="1"/>
    </location>
</feature>
<evidence type="ECO:0000256" key="1">
    <source>
        <dbReference type="ARBA" id="ARBA00006484"/>
    </source>
</evidence>
<keyword evidence="3" id="KW-1185">Reference proteome</keyword>
<dbReference type="PANTHER" id="PTHR42760">
    <property type="entry name" value="SHORT-CHAIN DEHYDROGENASES/REDUCTASES FAMILY MEMBER"/>
    <property type="match status" value="1"/>
</dbReference>